<dbReference type="RefSeq" id="WP_114480983.1">
    <property type="nucleotide sequence ID" value="NZ_QPII01000027.1"/>
</dbReference>
<organism evidence="1 2">
    <name type="scientific">Billgrantia montanilacus</name>
    <dbReference type="NCBI Taxonomy" id="2282305"/>
    <lineage>
        <taxon>Bacteria</taxon>
        <taxon>Pseudomonadati</taxon>
        <taxon>Pseudomonadota</taxon>
        <taxon>Gammaproteobacteria</taxon>
        <taxon>Oceanospirillales</taxon>
        <taxon>Halomonadaceae</taxon>
        <taxon>Billgrantia</taxon>
    </lineage>
</organism>
<gene>
    <name evidence="1" type="ORF">DU505_21290</name>
</gene>
<evidence type="ECO:0000313" key="1">
    <source>
        <dbReference type="EMBL" id="RCV86280.1"/>
    </source>
</evidence>
<name>A0A368TP19_9GAMM</name>
<keyword evidence="2" id="KW-1185">Reference proteome</keyword>
<accession>A0A368TP19</accession>
<reference evidence="1 2" key="1">
    <citation type="submission" date="2018-07" db="EMBL/GenBank/DDBJ databases">
        <title>Halomonas montanilacus sp. nov., isolated from Lake Pengyan on Tibetan Plateau.</title>
        <authorList>
            <person name="Lu H."/>
            <person name="Xing P."/>
            <person name="Wu Q."/>
        </authorList>
    </citation>
    <scope>NUCLEOTIDE SEQUENCE [LARGE SCALE GENOMIC DNA]</scope>
    <source>
        <strain evidence="1 2">PYC7W</strain>
    </source>
</reference>
<evidence type="ECO:0000313" key="2">
    <source>
        <dbReference type="Proteomes" id="UP000252405"/>
    </source>
</evidence>
<sequence>MALLRITYRLLRAVHTHYANRRRDASLRDCDPRMLKDIGLRWERGKLVPLYPERFATKRAVATLVDGRVDAEVDAGAKPATAESAHEICPRCGARLA</sequence>
<proteinExistence type="predicted"/>
<comment type="caution">
    <text evidence="1">The sequence shown here is derived from an EMBL/GenBank/DDBJ whole genome shotgun (WGS) entry which is preliminary data.</text>
</comment>
<dbReference type="EMBL" id="QPII01000027">
    <property type="protein sequence ID" value="RCV86280.1"/>
    <property type="molecule type" value="Genomic_DNA"/>
</dbReference>
<dbReference type="OrthoDB" id="6184316at2"/>
<dbReference type="Proteomes" id="UP000252405">
    <property type="component" value="Unassembled WGS sequence"/>
</dbReference>
<protein>
    <recommendedName>
        <fullName evidence="3">DUF1127 domain-containing protein</fullName>
    </recommendedName>
</protein>
<evidence type="ECO:0008006" key="3">
    <source>
        <dbReference type="Google" id="ProtNLM"/>
    </source>
</evidence>
<dbReference type="AlphaFoldDB" id="A0A368TP19"/>